<keyword evidence="4" id="KW-1185">Reference proteome</keyword>
<sequence length="223" mass="23642">MTRTELSLTGAVASATGASPSPPRRRLLALGVATLAGSVLGGCAALRQVSMSVGTFGRWPAGRAPGRWAFDRLPSQAQGGAARDRLELLAGPSLEKVGFSPARSADAADVLVQLDWREGRMVDPAHEQGWPAPGWRVGIGYGGRSRGAVGLGWGWGPSDPVRDEQELRLLLIDRASRQVLVEVRVRHEGRVAGDDMLPLMLDAALQGFPDLPAGERRVTGMLP</sequence>
<proteinExistence type="predicted"/>
<name>A0A318H660_9BURK</name>
<protein>
    <recommendedName>
        <fullName evidence="2">DUF4136 domain-containing protein</fullName>
    </recommendedName>
</protein>
<dbReference type="RefSeq" id="WP_110398786.1">
    <property type="nucleotide sequence ID" value="NZ_QJJS01000001.1"/>
</dbReference>
<dbReference type="AlphaFoldDB" id="A0A318H660"/>
<dbReference type="Pfam" id="PF13590">
    <property type="entry name" value="DUF4136"/>
    <property type="match status" value="1"/>
</dbReference>
<dbReference type="Proteomes" id="UP000247811">
    <property type="component" value="Unassembled WGS sequence"/>
</dbReference>
<gene>
    <name evidence="3" type="ORF">C7444_1019</name>
</gene>
<reference evidence="3 4" key="1">
    <citation type="submission" date="2018-05" db="EMBL/GenBank/DDBJ databases">
        <title>Genomic Encyclopedia of Type Strains, Phase IV (KMG-IV): sequencing the most valuable type-strain genomes for metagenomic binning, comparative biology and taxonomic classification.</title>
        <authorList>
            <person name="Goeker M."/>
        </authorList>
    </citation>
    <scope>NUCLEOTIDE SEQUENCE [LARGE SCALE GENOMIC DNA]</scope>
    <source>
        <strain evidence="3 4">DSM 566</strain>
    </source>
</reference>
<accession>A0A318H660</accession>
<evidence type="ECO:0000259" key="2">
    <source>
        <dbReference type="Pfam" id="PF13590"/>
    </source>
</evidence>
<dbReference type="OrthoDB" id="8687009at2"/>
<evidence type="ECO:0000256" key="1">
    <source>
        <dbReference type="SAM" id="MobiDB-lite"/>
    </source>
</evidence>
<comment type="caution">
    <text evidence="3">The sequence shown here is derived from an EMBL/GenBank/DDBJ whole genome shotgun (WGS) entry which is preliminary data.</text>
</comment>
<feature type="region of interest" description="Disordered" evidence="1">
    <location>
        <begin position="1"/>
        <end position="23"/>
    </location>
</feature>
<evidence type="ECO:0000313" key="3">
    <source>
        <dbReference type="EMBL" id="PXW99181.1"/>
    </source>
</evidence>
<dbReference type="InterPro" id="IPR025411">
    <property type="entry name" value="DUF4136"/>
</dbReference>
<evidence type="ECO:0000313" key="4">
    <source>
        <dbReference type="Proteomes" id="UP000247811"/>
    </source>
</evidence>
<organism evidence="3 4">
    <name type="scientific">Sphaerotilus hippei</name>
    <dbReference type="NCBI Taxonomy" id="744406"/>
    <lineage>
        <taxon>Bacteria</taxon>
        <taxon>Pseudomonadati</taxon>
        <taxon>Pseudomonadota</taxon>
        <taxon>Betaproteobacteria</taxon>
        <taxon>Burkholderiales</taxon>
        <taxon>Sphaerotilaceae</taxon>
        <taxon>Sphaerotilus</taxon>
    </lineage>
</organism>
<dbReference type="EMBL" id="QJJS01000001">
    <property type="protein sequence ID" value="PXW99181.1"/>
    <property type="molecule type" value="Genomic_DNA"/>
</dbReference>
<feature type="domain" description="DUF4136" evidence="2">
    <location>
        <begin position="68"/>
        <end position="209"/>
    </location>
</feature>